<dbReference type="InterPro" id="IPR019734">
    <property type="entry name" value="TPR_rpt"/>
</dbReference>
<reference evidence="6" key="2">
    <citation type="journal article" date="2017" name="J. Anim. Genet.">
        <title>Multiple reference genome sequences of hot pepper reveal the massive evolution of plant disease resistance genes by retroduplication.</title>
        <authorList>
            <person name="Kim S."/>
            <person name="Park J."/>
            <person name="Yeom S.-I."/>
            <person name="Kim Y.-M."/>
            <person name="Seo E."/>
            <person name="Kim K.-T."/>
            <person name="Kim M.-S."/>
            <person name="Lee J.M."/>
            <person name="Cheong K."/>
            <person name="Shin H.-S."/>
            <person name="Kim S.-B."/>
            <person name="Han K."/>
            <person name="Lee J."/>
            <person name="Park M."/>
            <person name="Lee H.-A."/>
            <person name="Lee H.-Y."/>
            <person name="Lee Y."/>
            <person name="Oh S."/>
            <person name="Lee J.H."/>
            <person name="Choi E."/>
            <person name="Choi E."/>
            <person name="Lee S.E."/>
            <person name="Jeon J."/>
            <person name="Kim H."/>
            <person name="Choi G."/>
            <person name="Song H."/>
            <person name="Lee J."/>
            <person name="Lee S.-C."/>
            <person name="Kwon J.-K."/>
            <person name="Lee H.-Y."/>
            <person name="Koo N."/>
            <person name="Hong Y."/>
            <person name="Kim R.W."/>
            <person name="Kang W.-H."/>
            <person name="Huh J.H."/>
            <person name="Kang B.-C."/>
            <person name="Yang T.-J."/>
            <person name="Lee Y.-H."/>
            <person name="Bennetzen J.L."/>
            <person name="Choi D."/>
        </authorList>
    </citation>
    <scope>NUCLEOTIDE SEQUENCE [LARGE SCALE GENOMIC DNA]</scope>
    <source>
        <strain evidence="6">cv. PBC81</strain>
    </source>
</reference>
<evidence type="ECO:0008006" key="7">
    <source>
        <dbReference type="Google" id="ProtNLM"/>
    </source>
</evidence>
<dbReference type="OrthoDB" id="429961at2759"/>
<sequence>MLSTLNHCHCSITPQSSKPINSSMNFAILNKSIISYNFLQRVFAIRVYCSNSKSNNLFSRISPVRKADLVVPVLDQWVDEGRKVNSFELQRIIRDLRSRKLFSRALQVSEWMSVRGLCPFKSGDCAVHLDLIGVVHGWEAAECYFNNLTDEQKNDKTFGALFNCYIREGLVEKSLAHFQKMKELGFAYSSLVYNNLMCLYRNTGQLERVSDVLSEMKENGVTPNNFSYRVCINCCGERADLSGMEKLLEEMESQPFVSVDWITYSVMANVYIKAKFKEKALIFLKKLEDKLHKDAIGYNHLISHYGNLGNKEEMLRLWGVHKVVCKKQINRDYITILGSLVKLDDLEAAETVLKEWESSCRTYDFKVPNILLIGYCQKGLVDKAETMLQDIVKKGKTPIPNSWAIIAAGYLNIDKMEKAFECMKEAIAVREQNPGWRPKPHLVLSISKWLGDQQDVRELEAFRSSLKTIVIGNKDVYDTSGNPEAFGIGEENENEKILIYEQSK</sequence>
<comment type="similarity">
    <text evidence="1">Belongs to the PPR family. P subfamily.</text>
</comment>
<evidence type="ECO:0000256" key="3">
    <source>
        <dbReference type="PROSITE-ProRule" id="PRU00339"/>
    </source>
</evidence>
<feature type="repeat" description="TPR" evidence="3">
    <location>
        <begin position="400"/>
        <end position="433"/>
    </location>
</feature>
<gene>
    <name evidence="5" type="ORF">CQW23_17816</name>
</gene>
<evidence type="ECO:0000256" key="2">
    <source>
        <dbReference type="ARBA" id="ARBA00022737"/>
    </source>
</evidence>
<dbReference type="NCBIfam" id="TIGR00756">
    <property type="entry name" value="PPR"/>
    <property type="match status" value="3"/>
</dbReference>
<dbReference type="AlphaFoldDB" id="A0A2G2WEX6"/>
<proteinExistence type="inferred from homology"/>
<dbReference type="Pfam" id="PF13812">
    <property type="entry name" value="PPR_3"/>
    <property type="match status" value="1"/>
</dbReference>
<evidence type="ECO:0000313" key="5">
    <source>
        <dbReference type="EMBL" id="PHT43791.1"/>
    </source>
</evidence>
<evidence type="ECO:0000256" key="4">
    <source>
        <dbReference type="PROSITE-ProRule" id="PRU00708"/>
    </source>
</evidence>
<dbReference type="PANTHER" id="PTHR45717">
    <property type="entry name" value="OS12G0527900 PROTEIN"/>
    <property type="match status" value="1"/>
</dbReference>
<dbReference type="EMBL" id="MLFT02000007">
    <property type="protein sequence ID" value="PHT43791.1"/>
    <property type="molecule type" value="Genomic_DNA"/>
</dbReference>
<dbReference type="InterPro" id="IPR011990">
    <property type="entry name" value="TPR-like_helical_dom_sf"/>
</dbReference>
<organism evidence="5 6">
    <name type="scientific">Capsicum baccatum</name>
    <name type="common">Peruvian pepper</name>
    <dbReference type="NCBI Taxonomy" id="33114"/>
    <lineage>
        <taxon>Eukaryota</taxon>
        <taxon>Viridiplantae</taxon>
        <taxon>Streptophyta</taxon>
        <taxon>Embryophyta</taxon>
        <taxon>Tracheophyta</taxon>
        <taxon>Spermatophyta</taxon>
        <taxon>Magnoliopsida</taxon>
        <taxon>eudicotyledons</taxon>
        <taxon>Gunneridae</taxon>
        <taxon>Pentapetalae</taxon>
        <taxon>asterids</taxon>
        <taxon>lamiids</taxon>
        <taxon>Solanales</taxon>
        <taxon>Solanaceae</taxon>
        <taxon>Solanoideae</taxon>
        <taxon>Capsiceae</taxon>
        <taxon>Capsicum</taxon>
    </lineage>
</organism>
<dbReference type="SUPFAM" id="SSF48452">
    <property type="entry name" value="TPR-like"/>
    <property type="match status" value="1"/>
</dbReference>
<protein>
    <recommendedName>
        <fullName evidence="7">Pentatricopeptide repeat-containing protein</fullName>
    </recommendedName>
</protein>
<accession>A0A2G2WEX6</accession>
<dbReference type="PANTHER" id="PTHR45717:SF7">
    <property type="entry name" value="PENTACOTRIPEPTIDE-REPEAT REGION OF PRORP DOMAIN-CONTAINING PROTEIN"/>
    <property type="match status" value="1"/>
</dbReference>
<evidence type="ECO:0000256" key="1">
    <source>
        <dbReference type="ARBA" id="ARBA00007626"/>
    </source>
</evidence>
<reference evidence="5 6" key="1">
    <citation type="journal article" date="2017" name="Genome Biol.">
        <title>New reference genome sequences of hot pepper reveal the massive evolution of plant disease-resistance genes by retroduplication.</title>
        <authorList>
            <person name="Kim S."/>
            <person name="Park J."/>
            <person name="Yeom S.I."/>
            <person name="Kim Y.M."/>
            <person name="Seo E."/>
            <person name="Kim K.T."/>
            <person name="Kim M.S."/>
            <person name="Lee J.M."/>
            <person name="Cheong K."/>
            <person name="Shin H.S."/>
            <person name="Kim S.B."/>
            <person name="Han K."/>
            <person name="Lee J."/>
            <person name="Park M."/>
            <person name="Lee H.A."/>
            <person name="Lee H.Y."/>
            <person name="Lee Y."/>
            <person name="Oh S."/>
            <person name="Lee J.H."/>
            <person name="Choi E."/>
            <person name="Choi E."/>
            <person name="Lee S.E."/>
            <person name="Jeon J."/>
            <person name="Kim H."/>
            <person name="Choi G."/>
            <person name="Song H."/>
            <person name="Lee J."/>
            <person name="Lee S.C."/>
            <person name="Kwon J.K."/>
            <person name="Lee H.Y."/>
            <person name="Koo N."/>
            <person name="Hong Y."/>
            <person name="Kim R.W."/>
            <person name="Kang W.H."/>
            <person name="Huh J.H."/>
            <person name="Kang B.C."/>
            <person name="Yang T.J."/>
            <person name="Lee Y.H."/>
            <person name="Bennetzen J.L."/>
            <person name="Choi D."/>
        </authorList>
    </citation>
    <scope>NUCLEOTIDE SEQUENCE [LARGE SCALE GENOMIC DNA]</scope>
    <source>
        <strain evidence="6">cv. PBC81</strain>
    </source>
</reference>
<keyword evidence="3" id="KW-0802">TPR repeat</keyword>
<dbReference type="GO" id="GO:0003729">
    <property type="term" value="F:mRNA binding"/>
    <property type="evidence" value="ECO:0007669"/>
    <property type="project" value="UniProtKB-ARBA"/>
</dbReference>
<keyword evidence="2" id="KW-0677">Repeat</keyword>
<name>A0A2G2WEX6_CAPBA</name>
<dbReference type="InterPro" id="IPR002885">
    <property type="entry name" value="PPR_rpt"/>
</dbReference>
<keyword evidence="6" id="KW-1185">Reference proteome</keyword>
<feature type="repeat" description="PPR" evidence="4">
    <location>
        <begin position="364"/>
        <end position="398"/>
    </location>
</feature>
<feature type="repeat" description="PPR" evidence="4">
    <location>
        <begin position="154"/>
        <end position="188"/>
    </location>
</feature>
<evidence type="ECO:0000313" key="6">
    <source>
        <dbReference type="Proteomes" id="UP000224567"/>
    </source>
</evidence>
<dbReference type="GO" id="GO:0005739">
    <property type="term" value="C:mitochondrion"/>
    <property type="evidence" value="ECO:0007669"/>
    <property type="project" value="TreeGrafter"/>
</dbReference>
<dbReference type="Pfam" id="PF01535">
    <property type="entry name" value="PPR"/>
    <property type="match status" value="2"/>
</dbReference>
<comment type="caution">
    <text evidence="5">The sequence shown here is derived from an EMBL/GenBank/DDBJ whole genome shotgun (WGS) entry which is preliminary data.</text>
</comment>
<dbReference type="Gene3D" id="1.25.40.10">
    <property type="entry name" value="Tetratricopeptide repeat domain"/>
    <property type="match status" value="3"/>
</dbReference>
<dbReference type="Proteomes" id="UP000224567">
    <property type="component" value="Unassembled WGS sequence"/>
</dbReference>
<feature type="repeat" description="PPR" evidence="4">
    <location>
        <begin position="189"/>
        <end position="223"/>
    </location>
</feature>
<dbReference type="PROSITE" id="PS50005">
    <property type="entry name" value="TPR"/>
    <property type="match status" value="1"/>
</dbReference>
<dbReference type="PROSITE" id="PS51375">
    <property type="entry name" value="PPR"/>
    <property type="match status" value="3"/>
</dbReference>